<keyword evidence="1" id="KW-1133">Transmembrane helix</keyword>
<feature type="transmembrane region" description="Helical" evidence="1">
    <location>
        <begin position="20"/>
        <end position="44"/>
    </location>
</feature>
<name>A0A9D4KQY4_DREPO</name>
<accession>A0A9D4KQY4</accession>
<gene>
    <name evidence="2" type="ORF">DPMN_086404</name>
</gene>
<comment type="caution">
    <text evidence="2">The sequence shown here is derived from an EMBL/GenBank/DDBJ whole genome shotgun (WGS) entry which is preliminary data.</text>
</comment>
<protein>
    <submittedName>
        <fullName evidence="2">Uncharacterized protein</fullName>
    </submittedName>
</protein>
<dbReference type="AlphaFoldDB" id="A0A9D4KQY4"/>
<dbReference type="Proteomes" id="UP000828390">
    <property type="component" value="Unassembled WGS sequence"/>
</dbReference>
<evidence type="ECO:0000256" key="1">
    <source>
        <dbReference type="SAM" id="Phobius"/>
    </source>
</evidence>
<reference evidence="2" key="1">
    <citation type="journal article" date="2019" name="bioRxiv">
        <title>The Genome of the Zebra Mussel, Dreissena polymorpha: A Resource for Invasive Species Research.</title>
        <authorList>
            <person name="McCartney M.A."/>
            <person name="Auch B."/>
            <person name="Kono T."/>
            <person name="Mallez S."/>
            <person name="Zhang Y."/>
            <person name="Obille A."/>
            <person name="Becker A."/>
            <person name="Abrahante J.E."/>
            <person name="Garbe J."/>
            <person name="Badalamenti J.P."/>
            <person name="Herman A."/>
            <person name="Mangelson H."/>
            <person name="Liachko I."/>
            <person name="Sullivan S."/>
            <person name="Sone E.D."/>
            <person name="Koren S."/>
            <person name="Silverstein K.A.T."/>
            <person name="Beckman K.B."/>
            <person name="Gohl D.M."/>
        </authorList>
    </citation>
    <scope>NUCLEOTIDE SEQUENCE</scope>
    <source>
        <strain evidence="2">Duluth1</strain>
        <tissue evidence="2">Whole animal</tissue>
    </source>
</reference>
<organism evidence="2 3">
    <name type="scientific">Dreissena polymorpha</name>
    <name type="common">Zebra mussel</name>
    <name type="synonym">Mytilus polymorpha</name>
    <dbReference type="NCBI Taxonomy" id="45954"/>
    <lineage>
        <taxon>Eukaryota</taxon>
        <taxon>Metazoa</taxon>
        <taxon>Spiralia</taxon>
        <taxon>Lophotrochozoa</taxon>
        <taxon>Mollusca</taxon>
        <taxon>Bivalvia</taxon>
        <taxon>Autobranchia</taxon>
        <taxon>Heteroconchia</taxon>
        <taxon>Euheterodonta</taxon>
        <taxon>Imparidentia</taxon>
        <taxon>Neoheterodontei</taxon>
        <taxon>Myida</taxon>
        <taxon>Dreissenoidea</taxon>
        <taxon>Dreissenidae</taxon>
        <taxon>Dreissena</taxon>
    </lineage>
</organism>
<keyword evidence="1" id="KW-0812">Transmembrane</keyword>
<dbReference type="EMBL" id="JAIWYP010000003">
    <property type="protein sequence ID" value="KAH3844150.1"/>
    <property type="molecule type" value="Genomic_DNA"/>
</dbReference>
<sequence>MCLRTEIQNGSSVHRWLVFMSSYLVVVINIGFAYSVGSLFVIIIRRFNTTRAEAATFQSTLGGVWLCSGTNI</sequence>
<evidence type="ECO:0000313" key="3">
    <source>
        <dbReference type="Proteomes" id="UP000828390"/>
    </source>
</evidence>
<proteinExistence type="predicted"/>
<keyword evidence="3" id="KW-1185">Reference proteome</keyword>
<evidence type="ECO:0000313" key="2">
    <source>
        <dbReference type="EMBL" id="KAH3844150.1"/>
    </source>
</evidence>
<keyword evidence="1" id="KW-0472">Membrane</keyword>
<reference evidence="2" key="2">
    <citation type="submission" date="2020-11" db="EMBL/GenBank/DDBJ databases">
        <authorList>
            <person name="McCartney M.A."/>
            <person name="Auch B."/>
            <person name="Kono T."/>
            <person name="Mallez S."/>
            <person name="Becker A."/>
            <person name="Gohl D.M."/>
            <person name="Silverstein K.A.T."/>
            <person name="Koren S."/>
            <person name="Bechman K.B."/>
            <person name="Herman A."/>
            <person name="Abrahante J.E."/>
            <person name="Garbe J."/>
        </authorList>
    </citation>
    <scope>NUCLEOTIDE SEQUENCE</scope>
    <source>
        <strain evidence="2">Duluth1</strain>
        <tissue evidence="2">Whole animal</tissue>
    </source>
</reference>